<feature type="region of interest" description="Disordered" evidence="8">
    <location>
        <begin position="489"/>
        <end position="600"/>
    </location>
</feature>
<feature type="chain" id="PRO_5004031670" description="Endoplasmic reticulum lectin" evidence="9">
    <location>
        <begin position="21"/>
        <end position="600"/>
    </location>
</feature>
<dbReference type="InterPro" id="IPR012913">
    <property type="entry name" value="OS9-like_dom"/>
</dbReference>
<dbReference type="PROSITE" id="PS51914">
    <property type="entry name" value="MRH"/>
    <property type="match status" value="1"/>
</dbReference>
<dbReference type="InterPro" id="IPR045149">
    <property type="entry name" value="OS-9-like"/>
</dbReference>
<dbReference type="GeneID" id="27901662"/>
<dbReference type="Pfam" id="PF07915">
    <property type="entry name" value="PRKCSH"/>
    <property type="match status" value="1"/>
</dbReference>
<name>M3C798_SPHMS</name>
<organism evidence="11 12">
    <name type="scientific">Sphaerulina musiva (strain SO2202)</name>
    <name type="common">Poplar stem canker fungus</name>
    <name type="synonym">Septoria musiva</name>
    <dbReference type="NCBI Taxonomy" id="692275"/>
    <lineage>
        <taxon>Eukaryota</taxon>
        <taxon>Fungi</taxon>
        <taxon>Dikarya</taxon>
        <taxon>Ascomycota</taxon>
        <taxon>Pezizomycotina</taxon>
        <taxon>Dothideomycetes</taxon>
        <taxon>Dothideomycetidae</taxon>
        <taxon>Mycosphaerellales</taxon>
        <taxon>Mycosphaerellaceae</taxon>
        <taxon>Sphaerulina</taxon>
    </lineage>
</organism>
<protein>
    <recommendedName>
        <fullName evidence="7">Endoplasmic reticulum lectin</fullName>
    </recommendedName>
    <alternativeName>
        <fullName evidence="7">Protein OS-9 homolog</fullName>
    </alternativeName>
</protein>
<dbReference type="GO" id="GO:0030246">
    <property type="term" value="F:carbohydrate binding"/>
    <property type="evidence" value="ECO:0007669"/>
    <property type="project" value="UniProtKB-UniRule"/>
</dbReference>
<feature type="domain" description="MRH" evidence="10">
    <location>
        <begin position="162"/>
        <end position="315"/>
    </location>
</feature>
<dbReference type="eggNOG" id="KOG3394">
    <property type="taxonomic scope" value="Eukaryota"/>
</dbReference>
<keyword evidence="5 7" id="KW-0256">Endoplasmic reticulum</keyword>
<evidence type="ECO:0000256" key="2">
    <source>
        <dbReference type="ARBA" id="ARBA00009918"/>
    </source>
</evidence>
<dbReference type="InterPro" id="IPR044865">
    <property type="entry name" value="MRH_dom"/>
</dbReference>
<dbReference type="EMBL" id="KB456261">
    <property type="protein sequence ID" value="EMF16136.1"/>
    <property type="molecule type" value="Genomic_DNA"/>
</dbReference>
<feature type="signal peptide" evidence="9">
    <location>
        <begin position="1"/>
        <end position="20"/>
    </location>
</feature>
<dbReference type="PANTHER" id="PTHR15414:SF0">
    <property type="entry name" value="ENDOPLASMIC RETICULUM LECTIN 1"/>
    <property type="match status" value="1"/>
</dbReference>
<dbReference type="InterPro" id="IPR009011">
    <property type="entry name" value="Man6P_isomerase_rcpt-bd_dom_sf"/>
</dbReference>
<evidence type="ECO:0000259" key="10">
    <source>
        <dbReference type="PROSITE" id="PS51914"/>
    </source>
</evidence>
<feature type="compositionally biased region" description="Low complexity" evidence="8">
    <location>
        <begin position="539"/>
        <end position="554"/>
    </location>
</feature>
<keyword evidence="6" id="KW-1015">Disulfide bond</keyword>
<keyword evidence="3 9" id="KW-0732">Signal</keyword>
<dbReference type="Proteomes" id="UP000016931">
    <property type="component" value="Unassembled WGS sequence"/>
</dbReference>
<keyword evidence="7" id="KW-0472">Membrane</keyword>
<evidence type="ECO:0000256" key="5">
    <source>
        <dbReference type="ARBA" id="ARBA00022824"/>
    </source>
</evidence>
<dbReference type="GO" id="GO:0030968">
    <property type="term" value="P:endoplasmic reticulum unfolded protein response"/>
    <property type="evidence" value="ECO:0007669"/>
    <property type="project" value="UniProtKB-UniRule"/>
</dbReference>
<evidence type="ECO:0000256" key="8">
    <source>
        <dbReference type="SAM" id="MobiDB-lite"/>
    </source>
</evidence>
<evidence type="ECO:0000256" key="7">
    <source>
        <dbReference type="RuleBase" id="RU369099"/>
    </source>
</evidence>
<reference evidence="11 12" key="1">
    <citation type="journal article" date="2012" name="PLoS Pathog.">
        <title>Diverse lifestyles and strategies of plant pathogenesis encoded in the genomes of eighteen Dothideomycetes fungi.</title>
        <authorList>
            <person name="Ohm R.A."/>
            <person name="Feau N."/>
            <person name="Henrissat B."/>
            <person name="Schoch C.L."/>
            <person name="Horwitz B.A."/>
            <person name="Barry K.W."/>
            <person name="Condon B.J."/>
            <person name="Copeland A.C."/>
            <person name="Dhillon B."/>
            <person name="Glaser F."/>
            <person name="Hesse C.N."/>
            <person name="Kosti I."/>
            <person name="LaButti K."/>
            <person name="Lindquist E.A."/>
            <person name="Lucas S."/>
            <person name="Salamov A.A."/>
            <person name="Bradshaw R.E."/>
            <person name="Ciuffetti L."/>
            <person name="Hamelin R.C."/>
            <person name="Kema G.H.J."/>
            <person name="Lawrence C."/>
            <person name="Scott J.A."/>
            <person name="Spatafora J.W."/>
            <person name="Turgeon B.G."/>
            <person name="de Wit P.J.G.M."/>
            <person name="Zhong S."/>
            <person name="Goodwin S.B."/>
            <person name="Grigoriev I.V."/>
        </authorList>
    </citation>
    <scope>NUCLEOTIDE SEQUENCE [LARGE SCALE GENOMIC DNA]</scope>
    <source>
        <strain evidence="11 12">SO2202</strain>
    </source>
</reference>
<dbReference type="GO" id="GO:0030970">
    <property type="term" value="P:retrograde protein transport, ER to cytosol"/>
    <property type="evidence" value="ECO:0007669"/>
    <property type="project" value="TreeGrafter"/>
</dbReference>
<feature type="compositionally biased region" description="Basic and acidic residues" evidence="8">
    <location>
        <begin position="566"/>
        <end position="582"/>
    </location>
</feature>
<evidence type="ECO:0000313" key="12">
    <source>
        <dbReference type="Proteomes" id="UP000016931"/>
    </source>
</evidence>
<keyword evidence="4 7" id="KW-0430">Lectin</keyword>
<dbReference type="GO" id="GO:0005789">
    <property type="term" value="C:endoplasmic reticulum membrane"/>
    <property type="evidence" value="ECO:0007669"/>
    <property type="project" value="UniProtKB-SubCell"/>
</dbReference>
<sequence>MKHFLALPALLRGSVLLALASQHSFSVQDDIFAFPQYEVRFADEWIPADQVPARLASNAKGSTSRTSERSEEQARTYTQVGQYRQQQPLVGGGHDTTIAHDDTEYEHERMVLDGQPWLCRIPKVKTAATAGSANETVSQAEQDKELTRALDRGWELLSGMEGNCVFFISGWWSYRFCYNQGIKQFHQLSPSRGVPVYPPVEDAGVPGFMLGTYAKRLDADDTGHTRDWDGESALEKSEGAKRFHSKHGELVQRGESRYLVQKLGGGTVCDLTGKERKIEVQFHCSPQAVDRIALIKETSTCAYLMVIQTPRLCNDVAFLPPQKDHPNSIACSPILRDEQVAAYEQDIEALKAEEREVKEWLANSENRVATAAAMAGIPEAIVAGITGAVSEGAVLPVGDVFVGGHRLVPEGVKIEKSAIVGGGKETYIDTLADSEGKIISKEELERLGVSDPKAVEKLKKEMEQLAQGQAWKLDVIDTPRGREYRGIIGEGEEEGAMEQDSTQEDSSGTAKGDGVKAQQGEKKQGGKTVGAQHGNKKLAGTQQGNQGQAGKATGSQQDTKKKQKKKTEEEEKKASHVRKQDDDEKDDQLGSEEEFYKDEL</sequence>
<feature type="compositionally biased region" description="Acidic residues" evidence="8">
    <location>
        <begin position="490"/>
        <end position="503"/>
    </location>
</feature>
<dbReference type="PANTHER" id="PTHR15414">
    <property type="entry name" value="OS-9-RELATED"/>
    <property type="match status" value="1"/>
</dbReference>
<dbReference type="AlphaFoldDB" id="M3C798"/>
<comment type="function">
    <text evidence="7">Lectin involved in the quality control of the secretory pathway. As a member of the endoplasmic reticulum-associated degradation lumenal (ERAD-L) surveillance system, targets misfolded endoplasmic reticulum lumenal glycoproteins for degradation.</text>
</comment>
<evidence type="ECO:0000256" key="3">
    <source>
        <dbReference type="ARBA" id="ARBA00022729"/>
    </source>
</evidence>
<evidence type="ECO:0000256" key="1">
    <source>
        <dbReference type="ARBA" id="ARBA00004367"/>
    </source>
</evidence>
<evidence type="ECO:0000256" key="6">
    <source>
        <dbReference type="ARBA" id="ARBA00023157"/>
    </source>
</evidence>
<comment type="similarity">
    <text evidence="2 7">Belongs to the OS-9 family.</text>
</comment>
<dbReference type="OrthoDB" id="448954at2759"/>
<feature type="compositionally biased region" description="Acidic residues" evidence="8">
    <location>
        <begin position="583"/>
        <end position="600"/>
    </location>
</feature>
<keyword evidence="12" id="KW-1185">Reference proteome</keyword>
<evidence type="ECO:0000313" key="11">
    <source>
        <dbReference type="EMBL" id="EMF16136.1"/>
    </source>
</evidence>
<evidence type="ECO:0000256" key="4">
    <source>
        <dbReference type="ARBA" id="ARBA00022734"/>
    </source>
</evidence>
<evidence type="ECO:0000256" key="9">
    <source>
        <dbReference type="SAM" id="SignalP"/>
    </source>
</evidence>
<comment type="subcellular location">
    <subcellularLocation>
        <location evidence="1 7">Endoplasmic reticulum membrane</location>
        <topology evidence="1 7">Peripheral membrane protein</topology>
        <orientation evidence="1 7">Lumenal side</orientation>
    </subcellularLocation>
</comment>
<dbReference type="RefSeq" id="XP_016764257.1">
    <property type="nucleotide sequence ID" value="XM_016904525.1"/>
</dbReference>
<gene>
    <name evidence="11" type="ORF">SEPMUDRAFT_147787</name>
</gene>
<dbReference type="STRING" id="692275.M3C798"/>
<dbReference type="HOGENOM" id="CLU_025069_0_0_1"/>
<dbReference type="OMA" id="AYPQFEV"/>
<dbReference type="SUPFAM" id="SSF50911">
    <property type="entry name" value="Mannose 6-phosphate receptor domain"/>
    <property type="match status" value="1"/>
</dbReference>
<dbReference type="GO" id="GO:0005788">
    <property type="term" value="C:endoplasmic reticulum lumen"/>
    <property type="evidence" value="ECO:0007669"/>
    <property type="project" value="UniProtKB-UniRule"/>
</dbReference>
<accession>M3C798</accession>
<proteinExistence type="inferred from homology"/>
<dbReference type="Gene3D" id="2.70.130.10">
    <property type="entry name" value="Mannose-6-phosphate receptor binding domain"/>
    <property type="match status" value="1"/>
</dbReference>